<evidence type="ECO:0000313" key="8">
    <source>
        <dbReference type="EMBL" id="ANF96110.1"/>
    </source>
</evidence>
<reference evidence="8 9" key="2">
    <citation type="journal article" date="2016" name="Int. J. Syst. Evol. Microbiol.">
        <title>Paenibacillus bovis sp. nov., isolated from raw yak (Bos grunniens) milk.</title>
        <authorList>
            <person name="Gao C."/>
            <person name="Han J."/>
            <person name="Liu Z."/>
            <person name="Xu X."/>
            <person name="Hang F."/>
            <person name="Wu Z."/>
        </authorList>
    </citation>
    <scope>NUCLEOTIDE SEQUENCE [LARGE SCALE GENOMIC DNA]</scope>
    <source>
        <strain evidence="8 9">BD3526</strain>
    </source>
</reference>
<dbReference type="PANTHER" id="PTHR33452">
    <property type="entry name" value="OXIDOREDUCTASE CATD-RELATED"/>
    <property type="match status" value="1"/>
</dbReference>
<dbReference type="Proteomes" id="UP000078148">
    <property type="component" value="Chromosome"/>
</dbReference>
<dbReference type="InterPro" id="IPR051907">
    <property type="entry name" value="DoxX-like_oxidoreductase"/>
</dbReference>
<dbReference type="GO" id="GO:0005886">
    <property type="term" value="C:plasma membrane"/>
    <property type="evidence" value="ECO:0007669"/>
    <property type="project" value="UniProtKB-SubCell"/>
</dbReference>
<evidence type="ECO:0000256" key="2">
    <source>
        <dbReference type="ARBA" id="ARBA00006679"/>
    </source>
</evidence>
<dbReference type="STRING" id="1616788.AR543_08930"/>
<dbReference type="KEGG" id="pbv:AR543_08930"/>
<evidence type="ECO:0000313" key="9">
    <source>
        <dbReference type="Proteomes" id="UP000078148"/>
    </source>
</evidence>
<keyword evidence="4 7" id="KW-0812">Transmembrane</keyword>
<gene>
    <name evidence="8" type="ORF">AR543_08930</name>
</gene>
<evidence type="ECO:0000256" key="6">
    <source>
        <dbReference type="ARBA" id="ARBA00023136"/>
    </source>
</evidence>
<comment type="similarity">
    <text evidence="2">Belongs to the DoxX family.</text>
</comment>
<reference evidence="9" key="1">
    <citation type="submission" date="2015-10" db="EMBL/GenBank/DDBJ databases">
        <title>Genome of Paenibacillus bovis sp. nov.</title>
        <authorList>
            <person name="Wu Z."/>
            <person name="Gao C."/>
            <person name="Liu Z."/>
            <person name="Zheng H."/>
        </authorList>
    </citation>
    <scope>NUCLEOTIDE SEQUENCE [LARGE SCALE GENOMIC DNA]</scope>
    <source>
        <strain evidence="9">BD3526</strain>
    </source>
</reference>
<feature type="transmembrane region" description="Helical" evidence="7">
    <location>
        <begin position="73"/>
        <end position="92"/>
    </location>
</feature>
<name>A0A172ZG37_9BACL</name>
<sequence length="135" mass="14656">MKIAVVTTVMRVVLGILFLAHGISKFQMGLDGVAGYFQSIGIPGFMAYIVSPIELVGGILLIVGLLTRYVSIVLIIILLGAIFTAKLSLGLLGNGQMAGYEMDLAYIMIALYLAVADRTRWSLDHLLFGRRASRH</sequence>
<accession>A0A172ZG37</accession>
<comment type="subcellular location">
    <subcellularLocation>
        <location evidence="1">Cell membrane</location>
        <topology evidence="1">Multi-pass membrane protein</topology>
    </subcellularLocation>
</comment>
<protein>
    <submittedName>
        <fullName evidence="8">Oxidoreductase</fullName>
    </submittedName>
</protein>
<keyword evidence="6 7" id="KW-0472">Membrane</keyword>
<dbReference type="AlphaFoldDB" id="A0A172ZG37"/>
<dbReference type="InterPro" id="IPR032808">
    <property type="entry name" value="DoxX"/>
</dbReference>
<dbReference type="OrthoDB" id="886570at2"/>
<dbReference type="PANTHER" id="PTHR33452:SF1">
    <property type="entry name" value="INNER MEMBRANE PROTEIN YPHA-RELATED"/>
    <property type="match status" value="1"/>
</dbReference>
<evidence type="ECO:0000256" key="4">
    <source>
        <dbReference type="ARBA" id="ARBA00022692"/>
    </source>
</evidence>
<keyword evidence="5 7" id="KW-1133">Transmembrane helix</keyword>
<dbReference type="RefSeq" id="WP_060533680.1">
    <property type="nucleotide sequence ID" value="NZ_CP013023.1"/>
</dbReference>
<keyword evidence="9" id="KW-1185">Reference proteome</keyword>
<feature type="transmembrane region" description="Helical" evidence="7">
    <location>
        <begin position="104"/>
        <end position="121"/>
    </location>
</feature>
<proteinExistence type="inferred from homology"/>
<evidence type="ECO:0000256" key="1">
    <source>
        <dbReference type="ARBA" id="ARBA00004651"/>
    </source>
</evidence>
<evidence type="ECO:0000256" key="7">
    <source>
        <dbReference type="SAM" id="Phobius"/>
    </source>
</evidence>
<dbReference type="Pfam" id="PF07681">
    <property type="entry name" value="DoxX"/>
    <property type="match status" value="1"/>
</dbReference>
<organism evidence="8 9">
    <name type="scientific">Paenibacillus bovis</name>
    <dbReference type="NCBI Taxonomy" id="1616788"/>
    <lineage>
        <taxon>Bacteria</taxon>
        <taxon>Bacillati</taxon>
        <taxon>Bacillota</taxon>
        <taxon>Bacilli</taxon>
        <taxon>Bacillales</taxon>
        <taxon>Paenibacillaceae</taxon>
        <taxon>Paenibacillus</taxon>
    </lineage>
</organism>
<evidence type="ECO:0000256" key="5">
    <source>
        <dbReference type="ARBA" id="ARBA00022989"/>
    </source>
</evidence>
<dbReference type="EMBL" id="CP013023">
    <property type="protein sequence ID" value="ANF96110.1"/>
    <property type="molecule type" value="Genomic_DNA"/>
</dbReference>
<keyword evidence="3" id="KW-1003">Cell membrane</keyword>
<feature type="transmembrane region" description="Helical" evidence="7">
    <location>
        <begin position="46"/>
        <end position="66"/>
    </location>
</feature>
<evidence type="ECO:0000256" key="3">
    <source>
        <dbReference type="ARBA" id="ARBA00022475"/>
    </source>
</evidence>